<organism evidence="2 3">
    <name type="scientific">Plakobranchus ocellatus</name>
    <dbReference type="NCBI Taxonomy" id="259542"/>
    <lineage>
        <taxon>Eukaryota</taxon>
        <taxon>Metazoa</taxon>
        <taxon>Spiralia</taxon>
        <taxon>Lophotrochozoa</taxon>
        <taxon>Mollusca</taxon>
        <taxon>Gastropoda</taxon>
        <taxon>Heterobranchia</taxon>
        <taxon>Euthyneura</taxon>
        <taxon>Panpulmonata</taxon>
        <taxon>Sacoglossa</taxon>
        <taxon>Placobranchoidea</taxon>
        <taxon>Plakobranchidae</taxon>
        <taxon>Plakobranchus</taxon>
    </lineage>
</organism>
<gene>
    <name evidence="2" type="ORF">PoB_001870700</name>
</gene>
<evidence type="ECO:0000313" key="2">
    <source>
        <dbReference type="EMBL" id="GFN92201.1"/>
    </source>
</evidence>
<dbReference type="EMBL" id="BLXT01002238">
    <property type="protein sequence ID" value="GFN92201.1"/>
    <property type="molecule type" value="Genomic_DNA"/>
</dbReference>
<evidence type="ECO:0000313" key="3">
    <source>
        <dbReference type="Proteomes" id="UP000735302"/>
    </source>
</evidence>
<sequence length="104" mass="11949">MHNLATSHRVLIAHGFLTLQTAAGVCLAPEADIPLEGEKRLANGEEPLRIMRQGRMDIVRDIIATACRIQRWFCFLRKQDYAAPSHKVAFILFLFFRGWNWPTL</sequence>
<keyword evidence="1" id="KW-0732">Signal</keyword>
<reference evidence="2 3" key="1">
    <citation type="journal article" date="2021" name="Elife">
        <title>Chloroplast acquisition without the gene transfer in kleptoplastic sea slugs, Plakobranchus ocellatus.</title>
        <authorList>
            <person name="Maeda T."/>
            <person name="Takahashi S."/>
            <person name="Yoshida T."/>
            <person name="Shimamura S."/>
            <person name="Takaki Y."/>
            <person name="Nagai Y."/>
            <person name="Toyoda A."/>
            <person name="Suzuki Y."/>
            <person name="Arimoto A."/>
            <person name="Ishii H."/>
            <person name="Satoh N."/>
            <person name="Nishiyama T."/>
            <person name="Hasebe M."/>
            <person name="Maruyama T."/>
            <person name="Minagawa J."/>
            <person name="Obokata J."/>
            <person name="Shigenobu S."/>
        </authorList>
    </citation>
    <scope>NUCLEOTIDE SEQUENCE [LARGE SCALE GENOMIC DNA]</scope>
</reference>
<feature type="chain" id="PRO_5043696896" evidence="1">
    <location>
        <begin position="25"/>
        <end position="104"/>
    </location>
</feature>
<dbReference type="Proteomes" id="UP000735302">
    <property type="component" value="Unassembled WGS sequence"/>
</dbReference>
<proteinExistence type="predicted"/>
<evidence type="ECO:0000256" key="1">
    <source>
        <dbReference type="SAM" id="SignalP"/>
    </source>
</evidence>
<protein>
    <submittedName>
        <fullName evidence="2">Uncharacterized protein</fullName>
    </submittedName>
</protein>
<comment type="caution">
    <text evidence="2">The sequence shown here is derived from an EMBL/GenBank/DDBJ whole genome shotgun (WGS) entry which is preliminary data.</text>
</comment>
<accession>A0AAV3ZCJ1</accession>
<feature type="signal peptide" evidence="1">
    <location>
        <begin position="1"/>
        <end position="24"/>
    </location>
</feature>
<name>A0AAV3ZCJ1_9GAST</name>
<keyword evidence="3" id="KW-1185">Reference proteome</keyword>
<dbReference type="AlphaFoldDB" id="A0AAV3ZCJ1"/>